<dbReference type="HAMAP" id="MF_01184">
    <property type="entry name" value="XPRTase"/>
    <property type="match status" value="1"/>
</dbReference>
<reference evidence="8 11" key="2">
    <citation type="submission" date="2022-05" db="EMBL/GenBank/DDBJ databases">
        <title>Genome Sequencing of Bee-Associated Microbes.</title>
        <authorList>
            <person name="Dunlap C."/>
        </authorList>
    </citation>
    <scope>NUCLEOTIDE SEQUENCE [LARGE SCALE GENOMIC DNA]</scope>
    <source>
        <strain evidence="8 11">NRRL B-23120</strain>
    </source>
</reference>
<evidence type="ECO:0000256" key="6">
    <source>
        <dbReference type="NCBIfam" id="TIGR01744"/>
    </source>
</evidence>
<evidence type="ECO:0000259" key="7">
    <source>
        <dbReference type="Pfam" id="PF00156"/>
    </source>
</evidence>
<dbReference type="Proteomes" id="UP000288943">
    <property type="component" value="Chromosome"/>
</dbReference>
<keyword evidence="1 5" id="KW-0963">Cytoplasm</keyword>
<dbReference type="OrthoDB" id="9790678at2"/>
<evidence type="ECO:0000256" key="3">
    <source>
        <dbReference type="ARBA" id="ARBA00022679"/>
    </source>
</evidence>
<dbReference type="PANTHER" id="PTHR43864:SF1">
    <property type="entry name" value="XANTHINE PHOSPHORIBOSYLTRANSFERASE"/>
    <property type="match status" value="1"/>
</dbReference>
<feature type="binding site" evidence="5">
    <location>
        <position position="156"/>
    </location>
    <ligand>
        <name>xanthine</name>
        <dbReference type="ChEBI" id="CHEBI:17712"/>
    </ligand>
</feature>
<comment type="similarity">
    <text evidence="5">Belongs to the purine/pyrimidine phosphoribosyltransferase family. Xpt subfamily.</text>
</comment>
<comment type="pathway">
    <text evidence="5">Purine metabolism; XMP biosynthesis via salvage pathway; XMP from xanthine: step 1/1.</text>
</comment>
<evidence type="ECO:0000256" key="2">
    <source>
        <dbReference type="ARBA" id="ARBA00022676"/>
    </source>
</evidence>
<dbReference type="GO" id="GO:0046110">
    <property type="term" value="P:xanthine metabolic process"/>
    <property type="evidence" value="ECO:0007669"/>
    <property type="project" value="UniProtKB-UniRule"/>
</dbReference>
<dbReference type="UniPathway" id="UPA00602">
    <property type="reaction ID" value="UER00658"/>
</dbReference>
<dbReference type="GO" id="GO:0005737">
    <property type="term" value="C:cytoplasm"/>
    <property type="evidence" value="ECO:0007669"/>
    <property type="project" value="UniProtKB-SubCell"/>
</dbReference>
<feature type="binding site" evidence="5">
    <location>
        <begin position="128"/>
        <end position="132"/>
    </location>
    <ligand>
        <name>5-phospho-alpha-D-ribose 1-diphosphate</name>
        <dbReference type="ChEBI" id="CHEBI:58017"/>
    </ligand>
</feature>
<feature type="binding site" evidence="5">
    <location>
        <position position="20"/>
    </location>
    <ligand>
        <name>xanthine</name>
        <dbReference type="ChEBI" id="CHEBI:17712"/>
    </ligand>
</feature>
<dbReference type="EMBL" id="JAMDMJ010000035">
    <property type="protein sequence ID" value="MCY9598797.1"/>
    <property type="molecule type" value="Genomic_DNA"/>
</dbReference>
<dbReference type="PANTHER" id="PTHR43864">
    <property type="entry name" value="HYPOXANTHINE/GUANINE PHOSPHORIBOSYLTRANSFERASE"/>
    <property type="match status" value="1"/>
</dbReference>
<dbReference type="EMBL" id="CP026520">
    <property type="protein sequence ID" value="QAV17006.1"/>
    <property type="molecule type" value="Genomic_DNA"/>
</dbReference>
<feature type="binding site" evidence="5">
    <location>
        <position position="27"/>
    </location>
    <ligand>
        <name>xanthine</name>
        <dbReference type="ChEBI" id="CHEBI:17712"/>
    </ligand>
</feature>
<evidence type="ECO:0000313" key="11">
    <source>
        <dbReference type="Proteomes" id="UP001527202"/>
    </source>
</evidence>
<sequence>MELLKRKIEDEGTVLSGQVLKVDAFLNHQIDPVLMLEIGKEFSRLFAGEGVTKVLTLESSGIAPSVMAALEMKVPVVFARKQKSLTLTDNLYVERVYSFTKQQTNEVTVAKKFLSADDRVLIIDDFLANGEAALGLANIVKAAGAEVAGIGIVIEKSFQPGADKLKAAGYRVESLARVASLDNGKVTFLNNSVSEEDTHVQLV</sequence>
<dbReference type="InterPro" id="IPR029057">
    <property type="entry name" value="PRTase-like"/>
</dbReference>
<dbReference type="InterPro" id="IPR010079">
    <property type="entry name" value="Xanthine_PRibTrfase"/>
</dbReference>
<dbReference type="InterPro" id="IPR000836">
    <property type="entry name" value="PRTase_dom"/>
</dbReference>
<evidence type="ECO:0000256" key="5">
    <source>
        <dbReference type="HAMAP-Rule" id="MF_01184"/>
    </source>
</evidence>
<organism evidence="9 10">
    <name type="scientific">Paenibacillus chitinolyticus</name>
    <dbReference type="NCBI Taxonomy" id="79263"/>
    <lineage>
        <taxon>Bacteria</taxon>
        <taxon>Bacillati</taxon>
        <taxon>Bacillota</taxon>
        <taxon>Bacilli</taxon>
        <taxon>Bacillales</taxon>
        <taxon>Paenibacillaceae</taxon>
        <taxon>Paenibacillus</taxon>
    </lineage>
</organism>
<proteinExistence type="inferred from homology"/>
<evidence type="ECO:0000313" key="9">
    <source>
        <dbReference type="EMBL" id="QAV17006.1"/>
    </source>
</evidence>
<dbReference type="CDD" id="cd06223">
    <property type="entry name" value="PRTases_typeI"/>
    <property type="match status" value="1"/>
</dbReference>
<keyword evidence="2 5" id="KW-0328">Glycosyltransferase</keyword>
<protein>
    <recommendedName>
        <fullName evidence="5 6">Xanthine phosphoribosyltransferase</fullName>
        <shortName evidence="5">XPRTase</shortName>
        <ecNumber evidence="5 6">2.4.2.22</ecNumber>
    </recommendedName>
</protein>
<keyword evidence="11" id="KW-1185">Reference proteome</keyword>
<dbReference type="GO" id="GO:0006166">
    <property type="term" value="P:purine ribonucleoside salvage"/>
    <property type="evidence" value="ECO:0007669"/>
    <property type="project" value="UniProtKB-KW"/>
</dbReference>
<gene>
    <name evidence="5" type="primary">xpt</name>
    <name evidence="8" type="ORF">M5X16_23865</name>
    <name evidence="9" type="ORF">PC41400_04625</name>
</gene>
<evidence type="ECO:0000313" key="10">
    <source>
        <dbReference type="Proteomes" id="UP000288943"/>
    </source>
</evidence>
<accession>A0A410WRE7</accession>
<comment type="subunit">
    <text evidence="5">Homodimer.</text>
</comment>
<dbReference type="NCBIfam" id="NF006671">
    <property type="entry name" value="PRK09219.1"/>
    <property type="match status" value="1"/>
</dbReference>
<dbReference type="InterPro" id="IPR050118">
    <property type="entry name" value="Pur/Pyrimidine_PRTase"/>
</dbReference>
<dbReference type="Pfam" id="PF00156">
    <property type="entry name" value="Pribosyltran"/>
    <property type="match status" value="1"/>
</dbReference>
<dbReference type="AlphaFoldDB" id="A0A410WRE7"/>
<evidence type="ECO:0000256" key="4">
    <source>
        <dbReference type="ARBA" id="ARBA00022726"/>
    </source>
</evidence>
<evidence type="ECO:0000256" key="1">
    <source>
        <dbReference type="ARBA" id="ARBA00022490"/>
    </source>
</evidence>
<name>A0A410WRE7_9BACL</name>
<feature type="domain" description="Phosphoribosyltransferase" evidence="7">
    <location>
        <begin position="47"/>
        <end position="157"/>
    </location>
</feature>
<dbReference type="GO" id="GO:0032265">
    <property type="term" value="P:XMP salvage"/>
    <property type="evidence" value="ECO:0007669"/>
    <property type="project" value="UniProtKB-UniRule"/>
</dbReference>
<dbReference type="RefSeq" id="WP_042234179.1">
    <property type="nucleotide sequence ID" value="NZ_CP026520.1"/>
</dbReference>
<reference evidence="9 10" key="1">
    <citation type="submission" date="2018-01" db="EMBL/GenBank/DDBJ databases">
        <title>The whole genome sequencing and assembly of Paenibacillus chitinolyticus KCCM 41400 strain.</title>
        <authorList>
            <person name="Kim J.-Y."/>
            <person name="Park M.-K."/>
            <person name="Lee Y.-J."/>
            <person name="Yi H."/>
            <person name="Bahn Y.-S."/>
            <person name="Kim J.F."/>
            <person name="Lee D.-W."/>
        </authorList>
    </citation>
    <scope>NUCLEOTIDE SEQUENCE [LARGE SCALE GENOMIC DNA]</scope>
    <source>
        <strain evidence="9 10">KCCM 41400</strain>
    </source>
</reference>
<dbReference type="Proteomes" id="UP001527202">
    <property type="component" value="Unassembled WGS sequence"/>
</dbReference>
<comment type="catalytic activity">
    <reaction evidence="5">
        <text>XMP + diphosphate = xanthine + 5-phospho-alpha-D-ribose 1-diphosphate</text>
        <dbReference type="Rhea" id="RHEA:10800"/>
        <dbReference type="ChEBI" id="CHEBI:17712"/>
        <dbReference type="ChEBI" id="CHEBI:33019"/>
        <dbReference type="ChEBI" id="CHEBI:57464"/>
        <dbReference type="ChEBI" id="CHEBI:58017"/>
        <dbReference type="EC" id="2.4.2.22"/>
    </reaction>
</comment>
<dbReference type="NCBIfam" id="TIGR01744">
    <property type="entry name" value="XPRTase"/>
    <property type="match status" value="1"/>
</dbReference>
<comment type="subcellular location">
    <subcellularLocation>
        <location evidence="5">Cytoplasm</location>
    </subcellularLocation>
</comment>
<dbReference type="GO" id="GO:0000310">
    <property type="term" value="F:xanthine phosphoribosyltransferase activity"/>
    <property type="evidence" value="ECO:0007669"/>
    <property type="project" value="UniProtKB-UniRule"/>
</dbReference>
<dbReference type="KEGG" id="pchi:PC41400_04625"/>
<dbReference type="EC" id="2.4.2.22" evidence="5 6"/>
<keyword evidence="3 5" id="KW-0808">Transferase</keyword>
<comment type="function">
    <text evidence="5">Converts the preformed base xanthine, a product of nucleic acid breakdown, to xanthosine 5'-monophosphate (XMP), so it can be reused for RNA or DNA synthesis.</text>
</comment>
<dbReference type="Gene3D" id="3.40.50.2020">
    <property type="match status" value="1"/>
</dbReference>
<dbReference type="GeneID" id="95374096"/>
<evidence type="ECO:0000313" key="8">
    <source>
        <dbReference type="EMBL" id="MCY9598797.1"/>
    </source>
</evidence>
<keyword evidence="4 5" id="KW-0660">Purine salvage</keyword>
<dbReference type="SUPFAM" id="SSF53271">
    <property type="entry name" value="PRTase-like"/>
    <property type="match status" value="1"/>
</dbReference>